<keyword evidence="1" id="KW-0812">Transmembrane</keyword>
<accession>A0A449I172</accession>
<name>A0A449I172_9BACE</name>
<protein>
    <submittedName>
        <fullName evidence="4">Anti-sigma factor</fullName>
    </submittedName>
</protein>
<feature type="transmembrane region" description="Helical" evidence="1">
    <location>
        <begin position="76"/>
        <end position="100"/>
    </location>
</feature>
<dbReference type="RefSeq" id="WP_131751634.1">
    <property type="nucleotide sequence ID" value="NZ_CAACYH010000004.1"/>
</dbReference>
<dbReference type="OrthoDB" id="710640at2"/>
<dbReference type="Gene3D" id="3.55.50.30">
    <property type="match status" value="1"/>
</dbReference>
<dbReference type="Pfam" id="PF16344">
    <property type="entry name" value="FecR_C"/>
    <property type="match status" value="1"/>
</dbReference>
<dbReference type="InterPro" id="IPR006860">
    <property type="entry name" value="FecR"/>
</dbReference>
<dbReference type="AlphaFoldDB" id="A0A449I172"/>
<evidence type="ECO:0000313" key="5">
    <source>
        <dbReference type="Proteomes" id="UP000396835"/>
    </source>
</evidence>
<dbReference type="PANTHER" id="PTHR30273:SF2">
    <property type="entry name" value="PROTEIN FECR"/>
    <property type="match status" value="1"/>
</dbReference>
<feature type="domain" description="Protein FecR C-terminal" evidence="3">
    <location>
        <begin position="254"/>
        <end position="316"/>
    </location>
</feature>
<keyword evidence="1" id="KW-1133">Transmembrane helix</keyword>
<dbReference type="EMBL" id="CAACYH010000004">
    <property type="protein sequence ID" value="VFB13162.1"/>
    <property type="molecule type" value="Genomic_DNA"/>
</dbReference>
<evidence type="ECO:0000256" key="1">
    <source>
        <dbReference type="SAM" id="Phobius"/>
    </source>
</evidence>
<gene>
    <name evidence="4" type="ORF">NCTC7812_00683</name>
</gene>
<dbReference type="Gene3D" id="2.60.120.1440">
    <property type="match status" value="1"/>
</dbReference>
<dbReference type="PANTHER" id="PTHR30273">
    <property type="entry name" value="PERIPLASMIC SIGNAL SENSOR AND SIGMA FACTOR ACTIVATOR FECR-RELATED"/>
    <property type="match status" value="1"/>
</dbReference>
<evidence type="ECO:0000259" key="3">
    <source>
        <dbReference type="Pfam" id="PF16344"/>
    </source>
</evidence>
<dbReference type="PIRSF" id="PIRSF018266">
    <property type="entry name" value="FecR"/>
    <property type="match status" value="1"/>
</dbReference>
<evidence type="ECO:0000313" key="4">
    <source>
        <dbReference type="EMBL" id="VFB13162.1"/>
    </source>
</evidence>
<dbReference type="InterPro" id="IPR012373">
    <property type="entry name" value="Ferrdict_sens_TM"/>
</dbReference>
<feature type="domain" description="FecR protein" evidence="2">
    <location>
        <begin position="113"/>
        <end position="208"/>
    </location>
</feature>
<dbReference type="InterPro" id="IPR032508">
    <property type="entry name" value="FecR_C"/>
</dbReference>
<keyword evidence="1" id="KW-0472">Membrane</keyword>
<dbReference type="Pfam" id="PF04773">
    <property type="entry name" value="FecR"/>
    <property type="match status" value="1"/>
</dbReference>
<organism evidence="4 5">
    <name type="scientific">Prevotella heparinolytica</name>
    <dbReference type="NCBI Taxonomy" id="28113"/>
    <lineage>
        <taxon>Bacteria</taxon>
        <taxon>Pseudomonadati</taxon>
        <taxon>Bacteroidota</taxon>
        <taxon>Bacteroidia</taxon>
        <taxon>Bacteroidales</taxon>
        <taxon>Bacteroidaceae</taxon>
        <taxon>Bacteroides</taxon>
    </lineage>
</organism>
<proteinExistence type="predicted"/>
<dbReference type="GO" id="GO:0016989">
    <property type="term" value="F:sigma factor antagonist activity"/>
    <property type="evidence" value="ECO:0007669"/>
    <property type="project" value="TreeGrafter"/>
</dbReference>
<reference evidence="4 5" key="1">
    <citation type="submission" date="2019-02" db="EMBL/GenBank/DDBJ databases">
        <authorList>
            <consortium name="Pathogen Informatics"/>
        </authorList>
    </citation>
    <scope>NUCLEOTIDE SEQUENCE [LARGE SCALE GENOMIC DNA]</scope>
    <source>
        <strain evidence="4 5">3012STDY7078512</strain>
    </source>
</reference>
<evidence type="ECO:0000259" key="2">
    <source>
        <dbReference type="Pfam" id="PF04773"/>
    </source>
</evidence>
<sequence length="317" mass="36892">MENLEDIYMNNELTKDELSQLRQLINDTTDEVLSADMESRWENYQQTKSLNEKEQKAIWNRIERRLHHSHRSVWTIIWHLAKMAAVILLPIFILTSLWLYRKVPTYYPHNIVLNTGQGERVNVSLPDGSQVYMNVKSQLSYDVSLFGRHKREVSFVGEGFFEITKDIERPFNILVNQLNVKVLGTKFNLKTRSENRTVELALVEGKVELSSKKNDHQVALCPGQKAIFHLSDGHIIIHDATTTIQDETAWRRNEFVFRDKSLDEVVQMLEDYYGVTLLLSSHIDSNHLFTGTLTAENLAEDIAILEKLYHLRIQIKK</sequence>
<dbReference type="Proteomes" id="UP000396835">
    <property type="component" value="Unassembled WGS sequence"/>
</dbReference>